<dbReference type="PANTHER" id="PTHR33355:SF12">
    <property type="entry name" value="WALL-ASSOCIATED RECEPTOR KINASE CARBOXY-TERMINAL PROTEIN"/>
    <property type="match status" value="1"/>
</dbReference>
<evidence type="ECO:0000313" key="5">
    <source>
        <dbReference type="EMBL" id="RAL47451.1"/>
    </source>
</evidence>
<reference evidence="5 6" key="1">
    <citation type="submission" date="2018-06" db="EMBL/GenBank/DDBJ databases">
        <title>The Genome of Cuscuta australis (Dodder) Provides Insight into the Evolution of Plant Parasitism.</title>
        <authorList>
            <person name="Liu H."/>
        </authorList>
    </citation>
    <scope>NUCLEOTIDE SEQUENCE [LARGE SCALE GENOMIC DNA]</scope>
    <source>
        <strain evidence="6">cv. Yunnan</strain>
        <tissue evidence="5">Vines</tissue>
    </source>
</reference>
<dbReference type="GO" id="GO:0016020">
    <property type="term" value="C:membrane"/>
    <property type="evidence" value="ECO:0007669"/>
    <property type="project" value="UniProtKB-SubCell"/>
</dbReference>
<comment type="subcellular location">
    <subcellularLocation>
        <location evidence="1">Membrane</location>
        <topology evidence="1">Single-pass membrane protein</topology>
    </subcellularLocation>
</comment>
<comment type="caution">
    <text evidence="5">The sequence shown here is derived from an EMBL/GenBank/DDBJ whole genome shotgun (WGS) entry which is preliminary data.</text>
</comment>
<dbReference type="AlphaFoldDB" id="A0A328DTM2"/>
<dbReference type="EMBL" id="NQVE01000115">
    <property type="protein sequence ID" value="RAL47451.1"/>
    <property type="molecule type" value="Genomic_DNA"/>
</dbReference>
<evidence type="ECO:0000256" key="3">
    <source>
        <dbReference type="SAM" id="SignalP"/>
    </source>
</evidence>
<proteinExistence type="predicted"/>
<keyword evidence="6" id="KW-1185">Reference proteome</keyword>
<name>A0A328DTM2_9ASTE</name>
<organism evidence="5 6">
    <name type="scientific">Cuscuta australis</name>
    <dbReference type="NCBI Taxonomy" id="267555"/>
    <lineage>
        <taxon>Eukaryota</taxon>
        <taxon>Viridiplantae</taxon>
        <taxon>Streptophyta</taxon>
        <taxon>Embryophyta</taxon>
        <taxon>Tracheophyta</taxon>
        <taxon>Spermatophyta</taxon>
        <taxon>Magnoliopsida</taxon>
        <taxon>eudicotyledons</taxon>
        <taxon>Gunneridae</taxon>
        <taxon>Pentapetalae</taxon>
        <taxon>asterids</taxon>
        <taxon>lamiids</taxon>
        <taxon>Solanales</taxon>
        <taxon>Convolvulaceae</taxon>
        <taxon>Cuscuteae</taxon>
        <taxon>Cuscuta</taxon>
        <taxon>Cuscuta subgen. Grammica</taxon>
        <taxon>Cuscuta sect. Cleistogrammica</taxon>
    </lineage>
</organism>
<evidence type="ECO:0000256" key="2">
    <source>
        <dbReference type="ARBA" id="ARBA00022729"/>
    </source>
</evidence>
<evidence type="ECO:0000313" key="6">
    <source>
        <dbReference type="Proteomes" id="UP000249390"/>
    </source>
</evidence>
<dbReference type="Pfam" id="PF13947">
    <property type="entry name" value="GUB_WAK_bind"/>
    <property type="match status" value="1"/>
</dbReference>
<dbReference type="GO" id="GO:0030247">
    <property type="term" value="F:polysaccharide binding"/>
    <property type="evidence" value="ECO:0007669"/>
    <property type="project" value="InterPro"/>
</dbReference>
<feature type="domain" description="Wall-associated receptor kinase galacturonan-binding" evidence="4">
    <location>
        <begin position="22"/>
        <end position="94"/>
    </location>
</feature>
<protein>
    <recommendedName>
        <fullName evidence="4">Wall-associated receptor kinase galacturonan-binding domain-containing protein</fullName>
    </recommendedName>
</protein>
<evidence type="ECO:0000256" key="1">
    <source>
        <dbReference type="ARBA" id="ARBA00004167"/>
    </source>
</evidence>
<gene>
    <name evidence="5" type="ORF">DM860_013416</name>
</gene>
<dbReference type="Proteomes" id="UP000249390">
    <property type="component" value="Unassembled WGS sequence"/>
</dbReference>
<keyword evidence="2 3" id="KW-0732">Signal</keyword>
<sequence>MMLITILIITTTVVGAAAATPCRDSCGGDGSSGDAAIKIKYPFGIDGGCGAPQYAGMLDCRNTTAGRGLFLLSGGSGYKVQGIDYEHRVMTIQDTSIPTCLNPNTYQQQPQQHTNNNNNTAFLLINSDLIAPS</sequence>
<accession>A0A328DTM2</accession>
<evidence type="ECO:0000259" key="4">
    <source>
        <dbReference type="Pfam" id="PF13947"/>
    </source>
</evidence>
<feature type="signal peptide" evidence="3">
    <location>
        <begin position="1"/>
        <end position="18"/>
    </location>
</feature>
<dbReference type="PANTHER" id="PTHR33355">
    <property type="entry name" value="WALL-ASSOCIATED RECEPTOR KINASE CARBOXY-TERMINAL PROTEIN-RELATED"/>
    <property type="match status" value="1"/>
</dbReference>
<feature type="chain" id="PRO_5016413109" description="Wall-associated receptor kinase galacturonan-binding domain-containing protein" evidence="3">
    <location>
        <begin position="19"/>
        <end position="133"/>
    </location>
</feature>
<dbReference type="InterPro" id="IPR025287">
    <property type="entry name" value="WAK_GUB"/>
</dbReference>